<evidence type="ECO:0000313" key="2">
    <source>
        <dbReference type="Proteomes" id="UP000245884"/>
    </source>
</evidence>
<evidence type="ECO:0000313" key="1">
    <source>
        <dbReference type="EMBL" id="PWN25394.1"/>
    </source>
</evidence>
<protein>
    <submittedName>
        <fullName evidence="1">Uncharacterized protein</fullName>
    </submittedName>
</protein>
<dbReference type="GeneID" id="37031659"/>
<accession>A0A316UKD4</accession>
<gene>
    <name evidence="1" type="ORF">BDZ90DRAFT_74663</name>
</gene>
<dbReference type="AlphaFoldDB" id="A0A316UKD4"/>
<keyword evidence="2" id="KW-1185">Reference proteome</keyword>
<sequence>MLGQLVSVSSLSIGPLTARRNGTCLVILDDAGLCSLEQLRICGLDGAEQATAFITSRSLAPRLASVQWDMRKAPASPHRRSPCRFLPVFVSQRRPIDPGPGAAHHFKRLFLSGGEYEHPLKPRKVPRQFSGCLSRTASASTAEH</sequence>
<organism evidence="1 2">
    <name type="scientific">Jaminaea rosea</name>
    <dbReference type="NCBI Taxonomy" id="1569628"/>
    <lineage>
        <taxon>Eukaryota</taxon>
        <taxon>Fungi</taxon>
        <taxon>Dikarya</taxon>
        <taxon>Basidiomycota</taxon>
        <taxon>Ustilaginomycotina</taxon>
        <taxon>Exobasidiomycetes</taxon>
        <taxon>Microstromatales</taxon>
        <taxon>Microstromatales incertae sedis</taxon>
        <taxon>Jaminaea</taxon>
    </lineage>
</organism>
<reference evidence="1 2" key="1">
    <citation type="journal article" date="2018" name="Mol. Biol. Evol.">
        <title>Broad Genomic Sampling Reveals a Smut Pathogenic Ancestry of the Fungal Clade Ustilaginomycotina.</title>
        <authorList>
            <person name="Kijpornyongpan T."/>
            <person name="Mondo S.J."/>
            <person name="Barry K."/>
            <person name="Sandor L."/>
            <person name="Lee J."/>
            <person name="Lipzen A."/>
            <person name="Pangilinan J."/>
            <person name="LaButti K."/>
            <person name="Hainaut M."/>
            <person name="Henrissat B."/>
            <person name="Grigoriev I.V."/>
            <person name="Spatafora J.W."/>
            <person name="Aime M.C."/>
        </authorList>
    </citation>
    <scope>NUCLEOTIDE SEQUENCE [LARGE SCALE GENOMIC DNA]</scope>
    <source>
        <strain evidence="1 2">MCA 5214</strain>
    </source>
</reference>
<dbReference type="Proteomes" id="UP000245884">
    <property type="component" value="Unassembled WGS sequence"/>
</dbReference>
<dbReference type="RefSeq" id="XP_025360006.1">
    <property type="nucleotide sequence ID" value="XM_025509836.1"/>
</dbReference>
<name>A0A316UKD4_9BASI</name>
<proteinExistence type="predicted"/>
<dbReference type="EMBL" id="KZ819676">
    <property type="protein sequence ID" value="PWN25394.1"/>
    <property type="molecule type" value="Genomic_DNA"/>
</dbReference>